<name>A0A195BPR3_9HYME</name>
<feature type="region of interest" description="Disordered" evidence="2">
    <location>
        <begin position="1998"/>
        <end position="2021"/>
    </location>
</feature>
<dbReference type="PANTHER" id="PTHR13950">
    <property type="entry name" value="RABCONNECTIN-RELATED"/>
    <property type="match status" value="1"/>
</dbReference>
<feature type="region of interest" description="Disordered" evidence="2">
    <location>
        <begin position="2601"/>
        <end position="2644"/>
    </location>
</feature>
<feature type="compositionally biased region" description="Basic and acidic residues" evidence="2">
    <location>
        <begin position="2070"/>
        <end position="2079"/>
    </location>
</feature>
<feature type="compositionally biased region" description="Polar residues" evidence="2">
    <location>
        <begin position="2003"/>
        <end position="2021"/>
    </location>
</feature>
<dbReference type="SUPFAM" id="SSF50978">
    <property type="entry name" value="WD40 repeat-like"/>
    <property type="match status" value="2"/>
</dbReference>
<feature type="compositionally biased region" description="Basic and acidic residues" evidence="2">
    <location>
        <begin position="460"/>
        <end position="471"/>
    </location>
</feature>
<dbReference type="PROSITE" id="PS50082">
    <property type="entry name" value="WD_REPEATS_2"/>
    <property type="match status" value="1"/>
</dbReference>
<feature type="domain" description="RAVE complex protein Rav1 C-terminal" evidence="3">
    <location>
        <begin position="1623"/>
        <end position="1918"/>
    </location>
</feature>
<sequence length="3226" mass="360949">MNCHQILSGACNAGDRCYAVGSVEGISFTVELKVCSSNKLIYYLSIQAYAAGCNIVILANNFERVQIIPGAVHNYIRISCLDCSTDTGKIAAAYENQVCIFEPTPLIHSTCSHQLEYRWVQTGSLQTESNITSLSWNLEGTRLLTGGELLQLWHQNITPFQEEHTTLSTTTKPKTLQTEEVNTTGNNHNVTANISQDPAGTVTFSIGGEAESPGPGDTSIANDPGGWNCVWKCRTATPVHLMSFSPDGTLFATTGMNDRLVKIWFENKQLFPAKSIDHTSFSQSVGSDNFSFVYVAHPRAVTHLSWRKTSKYMPKGSVSNMLVTSCRDNICRVWAETIPPEIEGLANMSQFEGSDRHGHHGKHRHHNMHKHRFMQRLKHMKTCFHIRRHAKQQHQAGHTAPTLPTLPSTYSVHDFHNNYQTSGHYPGMHFHLAASINAETEKGVRLQTTQKPIIGGRSMSQEDHSSDEHHTAHTTSSHHSLAHSVHSHPTLSNTTSINSIATDATSTMNHAPDSLDTKIETLLRDWHHNPDLLFSIHPIDGSFLIWHIEWLDEYHPGSFRQAQISFSTRIPNAFPLGDASTMSQELLKNIENTNDQNQTKIENNALENNKNGQDADLLAHPSPIVSMVSKHSNGTLNLWQLTFADKTKFSQVLSIGHACRASGHRFRVNDITCHPVLPLLVTTSHHNIPEFSGTQSTESNENLDSKHDSCKDKDIMSPTGFCSELILWRVDAVGPLSKSGGVSELARINSPEISAFSNVAWIPTLLPSTTLGNLSNSPSACFVASDGECLRVYQAVIDARTLLAEVSISERRSRMMDSMASLSTDMSSDDGVRHSIHDRIKIVSQQSTARPGCVIQLDAIADATHDWQNTQFLHVFQEQLITGERNDEKQPGIDTSANDLGLMESTLDAMVDLQQSAIFEEPFYIVVLERTQQGTTVHMWRLVIASQPETTGFHAEGRRSRRASQTGGRSRRDSQADLDSTFLPRRHQNSHVLITTTKVCTQELPLPDGVEVIHAAPAAGHLSSSSIYPACFAPYIIVTACSDSTVRFWKCKVTKKSDDKLDYEWCEWEMTRKDQESTIDITGQPLNISAAYSGRIACAYKYGKSFTRPTKNDPDSRYVNLCVAIYECESTGGSEWILEDTIHLKNIHLPRIPVDQHLDLSYLYDSRFLQKKQRLTQKHLVQLDWVSKEDGSHILTVGVGSKIMLFTPVCSDLAQANMKAMKESQSNNRPILRKTSSLAQPQFVDEIRWMKLRKIELTTADGLPPLPMQISWVRDGILVVGMDSEMHVYSQWKPNPKNDCFHSNLQHQESDEFQASRNLRDEDLRTLAHETSQRRLANVSSMPHLSRVSSINLTMLDAKKKRGIQNENLSFDYMPDYGLFEASRIACPVLPQYHPKQLMELLNSGKIRWVKAILAHLVRCIGSSCSLRADDENLVKQRSGWSRSRTMSVSYMGTTSPLEPRGSTTQIPEELTLDYAEITSISPLPLWTLLMADKETNLPHQQSEDKHDYNELFDSNLDEGESLDDMLDEDYECSRQKDRRSSVPERQGISHFGPRQGRLLSRLLTHTHLPGLSSLDQMHLLALADTVSTCNVDFAERFAIDAAKNAIAKENLTGIPDGETVSTDSLDDCGLRFLLAMKHYNYLIRCLPLIQRAQFQKQGIASNNLVWAFHSESEEELLGLIPSYAKSQPKWSVLKELGVGWWIRSNTVLKKCVEKIAKAAFQDKQDPLDAAVYYLAMKKKNLVWGLFRNKRDERMTTFFSNNFAENRWRKAALKNAFALLGKQRFEHAAAFFLLAGALKDAIDVCLNKLNDIQLAMVIARLYENDTSSPNMRRLLYEEILGCDKDGQNQDMSRVHPDPFLRSMALWILKDYSGSLNTLLLTNVGHMHPQYNDESDKPEGTTANPNVFNFYVYLRTHPLLIRQYIASTAQDKKKGHSVVISGFSYGTETKSQPDKQLLLEDSITPLERQLYFTTAHAHFKAGCPALALEVLSKLPNKVMETNGEDSPSLLNSPSKARAQDSQIDTGIINWENKSNPINNKEYNEANEILLLETVGDTDWGASSFDWSQSSKRMEEDKLELNWDDDETGEGEDADSPPMSMKLDKKEQNNIHKPENDNKDVIKSAGPLDIMAQQLKFVACLKILMEELSTLATGFEVDGGQLRYQLYVWLEREVDALRQLCSYSTNVDGDVNNVTEYEGGMVDDVPPYKPGEQPTLHQILVAEKLDFEAKVQRAAKRKKWLKANETLLRTLLSYCSLHGASGGGLASVRMELVLLLQELQQEKTQQQLLSPLPFPTTLPLLSASVACNKTVVADPVRHLQSLAHDMLQTLVELRNPPMPNRNTHYCEVFIMRDLAVALSACIYQSLCDSDTFVMKHHQPDSFPAVAEVETSSGGHLVASNRYHRRYSTDDGVCITTSPSKWPGVTNLRALLAREKDEDTPKLNILLCEAFVATYMSLFIYALSSCDSHILYRLVGQHFDNSTWASLFGGGVKKLYGPLLVHFANVAFFLSLCFFQGGNTNSVERTDSVTSDIQSTASGMWNTMTSLTKQRVKLNMKLLGQFTGQQPNMKEDKPTYREQFVSPQMSMISYFLMKPRIETEYADEIDYDSSDSAVSDLDSTDDEEDVFDTSSKPKTKPKDNTEHSNSNSYSWNVMRLAIVKILQQQLQDFLTIAGIEMQELPVSSPLTHGTLGIVAQWQESLREELELKGPPPANYIPGCAPDPSPTPGKPAIHKYRSLLEKGNTPFNTRLASAAPTNRLWCYLVRQELVQDIFIRAVFGKRRSLSTILESSQSVVDSVHRGTGEDKGSDSGTTSLPEPVRIIHKEQDSISAFCLNQVNPGLMALATPREVQEMNISLLLELPSWLEDECEFDIINLNRQPDTAADRPLLAQSPQQNNPQPHSGIASQSGRGASVMKGMPAFPGSHDLRFCQFVADRSKHLLKPILKHKIDGIRRISSHPLLPLYLTGSQDGSVSLWEWGHQTAVATPRAPGTFAKVTRVRFSQHGNKFGVADSDGHLSLFQVACREGTARPFFTYQCHSKVTSDFVFLGACSLVATAGHGSEGRNVALWDTLLPQNKSLVQGFMCHDQGASALILAPQHQLLISGGKKGDINIFDVRQRQQRQRFQAHESAIKCLALDPHEEFFVSGAGDGDIKIWGLTVHSLLYSFPSEHPRSSFFKNIGQRYNVIIYCQGVTQLHVDSAGRLFSCGADGSMKVRQLPERDCVIQTLY</sequence>
<feature type="compositionally biased region" description="Basic and acidic residues" evidence="2">
    <location>
        <begin position="2794"/>
        <end position="2805"/>
    </location>
</feature>
<dbReference type="InterPro" id="IPR015943">
    <property type="entry name" value="WD40/YVTN_repeat-like_dom_sf"/>
</dbReference>
<feature type="region of interest" description="Disordered" evidence="2">
    <location>
        <begin position="2886"/>
        <end position="2912"/>
    </location>
</feature>
<dbReference type="InterPro" id="IPR001680">
    <property type="entry name" value="WD40_rpt"/>
</dbReference>
<dbReference type="InterPro" id="IPR052208">
    <property type="entry name" value="DmX-like/RAVE_component"/>
</dbReference>
<dbReference type="STRING" id="520822.A0A195BPR3"/>
<dbReference type="GO" id="GO:0007035">
    <property type="term" value="P:vacuolar acidification"/>
    <property type="evidence" value="ECO:0007669"/>
    <property type="project" value="TreeGrafter"/>
</dbReference>
<feature type="compositionally biased region" description="Low complexity" evidence="2">
    <location>
        <begin position="473"/>
        <end position="488"/>
    </location>
</feature>
<feature type="region of interest" description="Disordered" evidence="2">
    <location>
        <begin position="2792"/>
        <end position="2813"/>
    </location>
</feature>
<dbReference type="SMART" id="SM00320">
    <property type="entry name" value="WD40"/>
    <property type="match status" value="11"/>
</dbReference>
<feature type="repeat" description="WD" evidence="1">
    <location>
        <begin position="3122"/>
        <end position="3163"/>
    </location>
</feature>
<evidence type="ECO:0000313" key="4">
    <source>
        <dbReference type="EMBL" id="KYM87830.1"/>
    </source>
</evidence>
<feature type="region of interest" description="Disordered" evidence="2">
    <location>
        <begin position="450"/>
        <end position="495"/>
    </location>
</feature>
<protein>
    <submittedName>
        <fullName evidence="4">DmX-like protein 2</fullName>
    </submittedName>
</protein>
<dbReference type="EMBL" id="KQ976428">
    <property type="protein sequence ID" value="KYM87830.1"/>
    <property type="molecule type" value="Genomic_DNA"/>
</dbReference>
<evidence type="ECO:0000256" key="2">
    <source>
        <dbReference type="SAM" id="MobiDB-lite"/>
    </source>
</evidence>
<dbReference type="Pfam" id="PF00400">
    <property type="entry name" value="WD40"/>
    <property type="match status" value="3"/>
</dbReference>
<accession>A0A195BPR3</accession>
<reference evidence="4 5" key="1">
    <citation type="submission" date="2015-09" db="EMBL/GenBank/DDBJ databases">
        <title>Atta colombica WGS genome.</title>
        <authorList>
            <person name="Nygaard S."/>
            <person name="Hu H."/>
            <person name="Boomsma J."/>
            <person name="Zhang G."/>
        </authorList>
    </citation>
    <scope>NUCLEOTIDE SEQUENCE [LARGE SCALE GENOMIC DNA]</scope>
    <source>
        <strain evidence="4">Treedump-2</strain>
        <tissue evidence="4">Whole body</tissue>
    </source>
</reference>
<feature type="region of interest" description="Disordered" evidence="2">
    <location>
        <begin position="1531"/>
        <end position="1552"/>
    </location>
</feature>
<dbReference type="InterPro" id="IPR036322">
    <property type="entry name" value="WD40_repeat_dom_sf"/>
</dbReference>
<dbReference type="GO" id="GO:0043291">
    <property type="term" value="C:RAVE complex"/>
    <property type="evidence" value="ECO:0007669"/>
    <property type="project" value="TreeGrafter"/>
</dbReference>
<proteinExistence type="predicted"/>
<dbReference type="Pfam" id="PF12234">
    <property type="entry name" value="Rav1p_C"/>
    <property type="match status" value="1"/>
</dbReference>
<feature type="region of interest" description="Disordered" evidence="2">
    <location>
        <begin position="690"/>
        <end position="709"/>
    </location>
</feature>
<dbReference type="PROSITE" id="PS50294">
    <property type="entry name" value="WD_REPEATS_REGION"/>
    <property type="match status" value="1"/>
</dbReference>
<evidence type="ECO:0000259" key="3">
    <source>
        <dbReference type="Pfam" id="PF12234"/>
    </source>
</evidence>
<feature type="compositionally biased region" description="Basic and acidic residues" evidence="2">
    <location>
        <begin position="1532"/>
        <end position="1543"/>
    </location>
</feature>
<feature type="compositionally biased region" description="Polar residues" evidence="2">
    <location>
        <begin position="690"/>
        <end position="702"/>
    </location>
</feature>
<dbReference type="Proteomes" id="UP000078540">
    <property type="component" value="Unassembled WGS sequence"/>
</dbReference>
<evidence type="ECO:0000256" key="1">
    <source>
        <dbReference type="PROSITE-ProRule" id="PRU00221"/>
    </source>
</evidence>
<evidence type="ECO:0000313" key="5">
    <source>
        <dbReference type="Proteomes" id="UP000078540"/>
    </source>
</evidence>
<feature type="compositionally biased region" description="Acidic residues" evidence="2">
    <location>
        <begin position="2080"/>
        <end position="2093"/>
    </location>
</feature>
<dbReference type="FunFam" id="2.130.10.10:FF:000651">
    <property type="entry name" value="RaBConnectin related"/>
    <property type="match status" value="1"/>
</dbReference>
<dbReference type="InterPro" id="IPR022033">
    <property type="entry name" value="Rav1p_C"/>
</dbReference>
<feature type="compositionally biased region" description="Basic and acidic residues" evidence="2">
    <location>
        <begin position="2100"/>
        <end position="2118"/>
    </location>
</feature>
<keyword evidence="5" id="KW-1185">Reference proteome</keyword>
<feature type="region of interest" description="Disordered" evidence="2">
    <location>
        <begin position="2069"/>
        <end position="2118"/>
    </location>
</feature>
<organism evidence="4 5">
    <name type="scientific">Atta colombica</name>
    <dbReference type="NCBI Taxonomy" id="520822"/>
    <lineage>
        <taxon>Eukaryota</taxon>
        <taxon>Metazoa</taxon>
        <taxon>Ecdysozoa</taxon>
        <taxon>Arthropoda</taxon>
        <taxon>Hexapoda</taxon>
        <taxon>Insecta</taxon>
        <taxon>Pterygota</taxon>
        <taxon>Neoptera</taxon>
        <taxon>Endopterygota</taxon>
        <taxon>Hymenoptera</taxon>
        <taxon>Apocrita</taxon>
        <taxon>Aculeata</taxon>
        <taxon>Formicoidea</taxon>
        <taxon>Formicidae</taxon>
        <taxon>Myrmicinae</taxon>
        <taxon>Atta</taxon>
    </lineage>
</organism>
<feature type="compositionally biased region" description="Acidic residues" evidence="2">
    <location>
        <begin position="2615"/>
        <end position="2624"/>
    </location>
</feature>
<feature type="region of interest" description="Disordered" evidence="2">
    <location>
        <begin position="951"/>
        <end position="980"/>
    </location>
</feature>
<gene>
    <name evidence="4" type="ORF">ALC53_03265</name>
</gene>
<dbReference type="Gene3D" id="2.130.10.10">
    <property type="entry name" value="YVTN repeat-like/Quinoprotein amine dehydrogenase"/>
    <property type="match status" value="2"/>
</dbReference>
<dbReference type="PANTHER" id="PTHR13950:SF9">
    <property type="entry name" value="RABCONNECTIN-3A"/>
    <property type="match status" value="1"/>
</dbReference>
<keyword evidence="1" id="KW-0853">WD repeat</keyword>